<dbReference type="NCBIfam" id="NF007505">
    <property type="entry name" value="PRK10100.1"/>
    <property type="match status" value="1"/>
</dbReference>
<protein>
    <submittedName>
        <fullName evidence="5">Regulatory protein</fullName>
    </submittedName>
</protein>
<name>A0A447U5F7_SALET</name>
<evidence type="ECO:0000259" key="4">
    <source>
        <dbReference type="PROSITE" id="PS50043"/>
    </source>
</evidence>
<dbReference type="InterPro" id="IPR049151">
    <property type="entry name" value="CsgD-like_REC"/>
</dbReference>
<dbReference type="Pfam" id="PF00196">
    <property type="entry name" value="GerE"/>
    <property type="match status" value="1"/>
</dbReference>
<keyword evidence="1" id="KW-0805">Transcription regulation</keyword>
<evidence type="ECO:0000313" key="6">
    <source>
        <dbReference type="Proteomes" id="UP000269208"/>
    </source>
</evidence>
<keyword evidence="2" id="KW-0238">DNA-binding</keyword>
<dbReference type="GO" id="GO:0003677">
    <property type="term" value="F:DNA binding"/>
    <property type="evidence" value="ECO:0007669"/>
    <property type="project" value="UniProtKB-KW"/>
</dbReference>
<reference evidence="5 6" key="1">
    <citation type="submission" date="2018-12" db="EMBL/GenBank/DDBJ databases">
        <authorList>
            <consortium name="Pathogen Informatics"/>
        </authorList>
    </citation>
    <scope>NUCLEOTIDE SEQUENCE [LARGE SCALE GENOMIC DNA]</scope>
    <source>
        <strain evidence="5 6">NCTC6754</strain>
    </source>
</reference>
<dbReference type="CDD" id="cd06170">
    <property type="entry name" value="LuxR_C_like"/>
    <property type="match status" value="1"/>
</dbReference>
<dbReference type="InterPro" id="IPR000792">
    <property type="entry name" value="Tscrpt_reg_LuxR_C"/>
</dbReference>
<proteinExistence type="predicted"/>
<dbReference type="GO" id="GO:0006355">
    <property type="term" value="P:regulation of DNA-templated transcription"/>
    <property type="evidence" value="ECO:0007669"/>
    <property type="project" value="InterPro"/>
</dbReference>
<feature type="domain" description="HTH luxR-type" evidence="4">
    <location>
        <begin position="185"/>
        <end position="250"/>
    </location>
</feature>
<gene>
    <name evidence="5" type="primary">csgD</name>
    <name evidence="5" type="ORF">NCTC6754_06688</name>
</gene>
<dbReference type="AlphaFoldDB" id="A0A447U5F7"/>
<evidence type="ECO:0000256" key="1">
    <source>
        <dbReference type="ARBA" id="ARBA00023015"/>
    </source>
</evidence>
<dbReference type="EMBL" id="LR134190">
    <property type="protein sequence ID" value="VEB60925.1"/>
    <property type="molecule type" value="Genomic_DNA"/>
</dbReference>
<dbReference type="PANTHER" id="PTHR44688:SF16">
    <property type="entry name" value="DNA-BINDING TRANSCRIPTIONAL ACTIVATOR DEVR_DOSR"/>
    <property type="match status" value="1"/>
</dbReference>
<keyword evidence="3" id="KW-0804">Transcription</keyword>
<dbReference type="Pfam" id="PF21155">
    <property type="entry name" value="VpsT-like_REC"/>
    <property type="match status" value="1"/>
</dbReference>
<organism evidence="5 6">
    <name type="scientific">Salmonella enterica I</name>
    <dbReference type="NCBI Taxonomy" id="59201"/>
    <lineage>
        <taxon>Bacteria</taxon>
        <taxon>Pseudomonadati</taxon>
        <taxon>Pseudomonadota</taxon>
        <taxon>Gammaproteobacteria</taxon>
        <taxon>Enterobacterales</taxon>
        <taxon>Enterobacteriaceae</taxon>
        <taxon>Salmonella</taxon>
    </lineage>
</organism>
<dbReference type="Gene3D" id="1.10.10.10">
    <property type="entry name" value="Winged helix-like DNA-binding domain superfamily/Winged helix DNA-binding domain"/>
    <property type="match status" value="1"/>
</dbReference>
<evidence type="ECO:0000313" key="5">
    <source>
        <dbReference type="EMBL" id="VEB60925.1"/>
    </source>
</evidence>
<dbReference type="Gene3D" id="3.40.50.2300">
    <property type="match status" value="1"/>
</dbReference>
<dbReference type="PANTHER" id="PTHR44688">
    <property type="entry name" value="DNA-BINDING TRANSCRIPTIONAL ACTIVATOR DEVR_DOSR"/>
    <property type="match status" value="1"/>
</dbReference>
<dbReference type="InterPro" id="IPR016032">
    <property type="entry name" value="Sig_transdc_resp-reg_C-effctor"/>
</dbReference>
<dbReference type="FunFam" id="1.10.10.10:FF:000153">
    <property type="entry name" value="LuxR family transcriptional regulator"/>
    <property type="match status" value="1"/>
</dbReference>
<dbReference type="SMART" id="SM00421">
    <property type="entry name" value="HTH_LUXR"/>
    <property type="match status" value="1"/>
</dbReference>
<dbReference type="Proteomes" id="UP000269208">
    <property type="component" value="Chromosome"/>
</dbReference>
<dbReference type="PRINTS" id="PR00038">
    <property type="entry name" value="HTHLUXR"/>
</dbReference>
<sequence length="252" mass="28886">MGYFNPQQCNICQYFWCLYFMGAAVRCAIKKSGVSSCLMKSIVVHGHTLLLITKPSLQATALLQHLKQSLAITGKLHNIQRSLEDISAGCIVLMDMMEADKKLIHYWQDNLSRKNNNIKTLLLNTPDDYPYREIENWPHINGVFYATEDQEHVVSGLQGILRGECYFSQKLASYLITHSGNYRYNSTESALLTHREKEILNKLRIGASNNEIARSLFISENTVKTHLYNLFKKIAVKNRTQAVSWANDNLRR</sequence>
<evidence type="ECO:0000256" key="2">
    <source>
        <dbReference type="ARBA" id="ARBA00023125"/>
    </source>
</evidence>
<dbReference type="PROSITE" id="PS50043">
    <property type="entry name" value="HTH_LUXR_2"/>
    <property type="match status" value="1"/>
</dbReference>
<evidence type="ECO:0000256" key="3">
    <source>
        <dbReference type="ARBA" id="ARBA00023163"/>
    </source>
</evidence>
<accession>A0A447U5F7</accession>
<dbReference type="PROSITE" id="PS00622">
    <property type="entry name" value="HTH_LUXR_1"/>
    <property type="match status" value="1"/>
</dbReference>
<dbReference type="InterPro" id="IPR036388">
    <property type="entry name" value="WH-like_DNA-bd_sf"/>
</dbReference>
<dbReference type="SUPFAM" id="SSF46894">
    <property type="entry name" value="C-terminal effector domain of the bipartite response regulators"/>
    <property type="match status" value="1"/>
</dbReference>